<sequence>MTKLSQQMTSLREKRGWTKREAAKRLGLTAPSTYGNWEYGLREPDLTMVAEIATLYDVTVDYLIGEEDVPQSKPHTNQDNIKWELEQISEQLLDASELTLGKEPIKPHVAEFLRKNIQFILDNAELINRITEEE</sequence>
<evidence type="ECO:0000313" key="3">
    <source>
        <dbReference type="EMBL" id="KMT60913.1"/>
    </source>
</evidence>
<dbReference type="SUPFAM" id="SSF47413">
    <property type="entry name" value="lambda repressor-like DNA-binding domains"/>
    <property type="match status" value="1"/>
</dbReference>
<keyword evidence="1" id="KW-0238">DNA-binding</keyword>
<dbReference type="CDD" id="cd00093">
    <property type="entry name" value="HTH_XRE"/>
    <property type="match status" value="1"/>
</dbReference>
<evidence type="ECO:0000256" key="1">
    <source>
        <dbReference type="ARBA" id="ARBA00023125"/>
    </source>
</evidence>
<dbReference type="OrthoDB" id="5190137at2"/>
<dbReference type="RefSeq" id="WP_007476300.1">
    <property type="nucleotide sequence ID" value="NZ_KQ130610.1"/>
</dbReference>
<accession>A0A0J8GJJ0</accession>
<protein>
    <submittedName>
        <fullName evidence="3">HTH-type transcriptional regulator AnsR</fullName>
    </submittedName>
</protein>
<dbReference type="PATRIC" id="fig|1430899.3.peg.336"/>
<gene>
    <name evidence="3" type="ORF">X560_0333</name>
</gene>
<dbReference type="GO" id="GO:0003677">
    <property type="term" value="F:DNA binding"/>
    <property type="evidence" value="ECO:0007669"/>
    <property type="project" value="UniProtKB-KW"/>
</dbReference>
<feature type="domain" description="HTH cro/C1-type" evidence="2">
    <location>
        <begin position="8"/>
        <end position="63"/>
    </location>
</feature>
<evidence type="ECO:0000259" key="2">
    <source>
        <dbReference type="PROSITE" id="PS50943"/>
    </source>
</evidence>
<dbReference type="Proteomes" id="UP000052258">
    <property type="component" value="Unassembled WGS sequence"/>
</dbReference>
<dbReference type="InterPro" id="IPR010982">
    <property type="entry name" value="Lambda_DNA-bd_dom_sf"/>
</dbReference>
<dbReference type="PROSITE" id="PS50943">
    <property type="entry name" value="HTH_CROC1"/>
    <property type="match status" value="1"/>
</dbReference>
<dbReference type="InterPro" id="IPR001387">
    <property type="entry name" value="Cro/C1-type_HTH"/>
</dbReference>
<dbReference type="SMART" id="SM00530">
    <property type="entry name" value="HTH_XRE"/>
    <property type="match status" value="1"/>
</dbReference>
<dbReference type="PANTHER" id="PTHR46558">
    <property type="entry name" value="TRACRIPTIONAL REGULATORY PROTEIN-RELATED-RELATED"/>
    <property type="match status" value="1"/>
</dbReference>
<organism evidence="3 4">
    <name type="scientific">Listeria fleischmannii 1991</name>
    <dbReference type="NCBI Taxonomy" id="1430899"/>
    <lineage>
        <taxon>Bacteria</taxon>
        <taxon>Bacillati</taxon>
        <taxon>Bacillota</taxon>
        <taxon>Bacilli</taxon>
        <taxon>Bacillales</taxon>
        <taxon>Listeriaceae</taxon>
        <taxon>Listeria</taxon>
    </lineage>
</organism>
<proteinExistence type="predicted"/>
<dbReference type="Pfam" id="PF01381">
    <property type="entry name" value="HTH_3"/>
    <property type="match status" value="1"/>
</dbReference>
<reference evidence="3 4" key="1">
    <citation type="journal article" date="2015" name="Genome Biol. Evol.">
        <title>Comparative Genomics of Listeria Sensu Lato: Genus-Wide Differences in Evolutionary Dynamics and the Progressive Gain of Complex, Potentially Pathogenicity-Related Traits through Lateral Gene Transfer.</title>
        <authorList>
            <person name="Chiara M."/>
            <person name="Caruso M."/>
            <person name="D'Erchia A.M."/>
            <person name="Manzari C."/>
            <person name="Fraccalvieri R."/>
            <person name="Goffredo E."/>
            <person name="Latorre L."/>
            <person name="Miccolupo A."/>
            <person name="Padalino I."/>
            <person name="Santagada G."/>
            <person name="Chiocco D."/>
            <person name="Pesole G."/>
            <person name="Horner D.S."/>
            <person name="Parisi A."/>
        </authorList>
    </citation>
    <scope>NUCLEOTIDE SEQUENCE [LARGE SCALE GENOMIC DNA]</scope>
    <source>
        <strain evidence="3 4">1991</strain>
    </source>
</reference>
<keyword evidence="4" id="KW-1185">Reference proteome</keyword>
<dbReference type="EMBL" id="AZHO01000005">
    <property type="protein sequence ID" value="KMT60913.1"/>
    <property type="molecule type" value="Genomic_DNA"/>
</dbReference>
<dbReference type="AlphaFoldDB" id="A0A0J8GJJ0"/>
<name>A0A0J8GJJ0_9LIST</name>
<evidence type="ECO:0000313" key="4">
    <source>
        <dbReference type="Proteomes" id="UP000052258"/>
    </source>
</evidence>
<comment type="caution">
    <text evidence="3">The sequence shown here is derived from an EMBL/GenBank/DDBJ whole genome shotgun (WGS) entry which is preliminary data.</text>
</comment>
<dbReference type="Gene3D" id="1.10.260.40">
    <property type="entry name" value="lambda repressor-like DNA-binding domains"/>
    <property type="match status" value="1"/>
</dbReference>
<dbReference type="PANTHER" id="PTHR46558:SF11">
    <property type="entry name" value="HTH-TYPE TRANSCRIPTIONAL REGULATOR XRE"/>
    <property type="match status" value="1"/>
</dbReference>